<reference evidence="3 4" key="1">
    <citation type="submission" date="2012-06" db="EMBL/GenBank/DDBJ databases">
        <title>Finished chromosome of genome of Microcoleus sp. PCC 7113.</title>
        <authorList>
            <consortium name="US DOE Joint Genome Institute"/>
            <person name="Gugger M."/>
            <person name="Coursin T."/>
            <person name="Rippka R."/>
            <person name="Tandeau De Marsac N."/>
            <person name="Huntemann M."/>
            <person name="Wei C.-L."/>
            <person name="Han J."/>
            <person name="Detter J.C."/>
            <person name="Han C."/>
            <person name="Tapia R."/>
            <person name="Chen A."/>
            <person name="Kyrpides N."/>
            <person name="Mavromatis K."/>
            <person name="Markowitz V."/>
            <person name="Szeto E."/>
            <person name="Ivanova N."/>
            <person name="Pagani I."/>
            <person name="Pati A."/>
            <person name="Goodwin L."/>
            <person name="Nordberg H.P."/>
            <person name="Cantor M.N."/>
            <person name="Hua S.X."/>
            <person name="Woyke T."/>
            <person name="Kerfeld C.A."/>
        </authorList>
    </citation>
    <scope>NUCLEOTIDE SEQUENCE [LARGE SCALE GENOMIC DNA]</scope>
    <source>
        <strain evidence="3 4">PCC 7113</strain>
    </source>
</reference>
<dbReference type="RefSeq" id="WP_015183054.1">
    <property type="nucleotide sequence ID" value="NC_019738.1"/>
</dbReference>
<feature type="chain" id="PRO_5003937288" description="Lipoprotein" evidence="2">
    <location>
        <begin position="26"/>
        <end position="221"/>
    </location>
</feature>
<dbReference type="AlphaFoldDB" id="K9WGJ5"/>
<name>K9WGJ5_9CYAN</name>
<dbReference type="KEGG" id="mic:Mic7113_3167"/>
<dbReference type="HOGENOM" id="CLU_1249434_0_0_3"/>
<keyword evidence="2" id="KW-0732">Signal</keyword>
<feature type="compositionally biased region" description="Low complexity" evidence="1">
    <location>
        <begin position="40"/>
        <end position="54"/>
    </location>
</feature>
<sequence>MLSSRQSTLLLFSLASTILCLGACASGGVSVAESSESVQPAATQVTSSPTQTPSIAPESKSENTSAKQQAKLTAQSKLSINSIGPIRVGMSVAQAEAAAGVKLTRPDNRECSYIRPQGSNYDFLMMVTNNRIARIDVRGKSRITTISGARIGDTESKIKSLYPGQITVTPHKYQPKGHYLIFTPKDRNEANYRIVFETDGTRVTSFRGGKRPEVEWVEGCS</sequence>
<dbReference type="EMBL" id="CP003630">
    <property type="protein sequence ID" value="AFZ18909.1"/>
    <property type="molecule type" value="Genomic_DNA"/>
</dbReference>
<dbReference type="eggNOG" id="ENOG5030YCI">
    <property type="taxonomic scope" value="Bacteria"/>
</dbReference>
<feature type="region of interest" description="Disordered" evidence="1">
    <location>
        <begin position="40"/>
        <end position="70"/>
    </location>
</feature>
<gene>
    <name evidence="3" type="ORF">Mic7113_3167</name>
</gene>
<evidence type="ECO:0008006" key="5">
    <source>
        <dbReference type="Google" id="ProtNLM"/>
    </source>
</evidence>
<dbReference type="Proteomes" id="UP000010471">
    <property type="component" value="Chromosome"/>
</dbReference>
<protein>
    <recommendedName>
        <fullName evidence="5">Lipoprotein</fullName>
    </recommendedName>
</protein>
<keyword evidence="4" id="KW-1185">Reference proteome</keyword>
<proteinExistence type="predicted"/>
<feature type="signal peptide" evidence="2">
    <location>
        <begin position="1"/>
        <end position="25"/>
    </location>
</feature>
<organism evidence="3 4">
    <name type="scientific">Allocoleopsis franciscana PCC 7113</name>
    <dbReference type="NCBI Taxonomy" id="1173027"/>
    <lineage>
        <taxon>Bacteria</taxon>
        <taxon>Bacillati</taxon>
        <taxon>Cyanobacteriota</taxon>
        <taxon>Cyanophyceae</taxon>
        <taxon>Coleofasciculales</taxon>
        <taxon>Coleofasciculaceae</taxon>
        <taxon>Allocoleopsis</taxon>
        <taxon>Allocoleopsis franciscana</taxon>
    </lineage>
</organism>
<evidence type="ECO:0000313" key="4">
    <source>
        <dbReference type="Proteomes" id="UP000010471"/>
    </source>
</evidence>
<evidence type="ECO:0000313" key="3">
    <source>
        <dbReference type="EMBL" id="AFZ18909.1"/>
    </source>
</evidence>
<evidence type="ECO:0000256" key="1">
    <source>
        <dbReference type="SAM" id="MobiDB-lite"/>
    </source>
</evidence>
<dbReference type="OrthoDB" id="5193828at2"/>
<accession>K9WGJ5</accession>
<dbReference type="STRING" id="1173027.Mic7113_3167"/>
<evidence type="ECO:0000256" key="2">
    <source>
        <dbReference type="SAM" id="SignalP"/>
    </source>
</evidence>